<keyword evidence="3" id="KW-1185">Reference proteome</keyword>
<dbReference type="Proteomes" id="UP001604336">
    <property type="component" value="Unassembled WGS sequence"/>
</dbReference>
<accession>A0ABD1RVW0</accession>
<comment type="caution">
    <text evidence="2">The sequence shown here is derived from an EMBL/GenBank/DDBJ whole genome shotgun (WGS) entry which is preliminary data.</text>
</comment>
<proteinExistence type="predicted"/>
<evidence type="ECO:0000313" key="3">
    <source>
        <dbReference type="Proteomes" id="UP001604336"/>
    </source>
</evidence>
<sequence length="130" mass="14216">MIKIPSPNPSPLPQVPTSPLGAPTLPLRRSMHCNSRFQSDPSAPLSHPIPAPTNLLTISKRTFKNTANNAPATILDTQFLSPPKHLIESTHRRMLSFNKCSVTKAEVLSPPLEIGGVGPPEVYILFHMQH</sequence>
<evidence type="ECO:0000256" key="1">
    <source>
        <dbReference type="SAM" id="MobiDB-lite"/>
    </source>
</evidence>
<organism evidence="2 3">
    <name type="scientific">Abeliophyllum distichum</name>
    <dbReference type="NCBI Taxonomy" id="126358"/>
    <lineage>
        <taxon>Eukaryota</taxon>
        <taxon>Viridiplantae</taxon>
        <taxon>Streptophyta</taxon>
        <taxon>Embryophyta</taxon>
        <taxon>Tracheophyta</taxon>
        <taxon>Spermatophyta</taxon>
        <taxon>Magnoliopsida</taxon>
        <taxon>eudicotyledons</taxon>
        <taxon>Gunneridae</taxon>
        <taxon>Pentapetalae</taxon>
        <taxon>asterids</taxon>
        <taxon>lamiids</taxon>
        <taxon>Lamiales</taxon>
        <taxon>Oleaceae</taxon>
        <taxon>Forsythieae</taxon>
        <taxon>Abeliophyllum</taxon>
    </lineage>
</organism>
<dbReference type="AlphaFoldDB" id="A0ABD1RVW0"/>
<name>A0ABD1RVW0_9LAMI</name>
<dbReference type="EMBL" id="JBFOLK010000008">
    <property type="protein sequence ID" value="KAL2492570.1"/>
    <property type="molecule type" value="Genomic_DNA"/>
</dbReference>
<reference evidence="3" key="1">
    <citation type="submission" date="2024-07" db="EMBL/GenBank/DDBJ databases">
        <title>Two chromosome-level genome assemblies of Korean endemic species Abeliophyllum distichum and Forsythia ovata (Oleaceae).</title>
        <authorList>
            <person name="Jang H."/>
        </authorList>
    </citation>
    <scope>NUCLEOTIDE SEQUENCE [LARGE SCALE GENOMIC DNA]</scope>
</reference>
<feature type="compositionally biased region" description="Pro residues" evidence="1">
    <location>
        <begin position="1"/>
        <end position="16"/>
    </location>
</feature>
<feature type="region of interest" description="Disordered" evidence="1">
    <location>
        <begin position="1"/>
        <end position="27"/>
    </location>
</feature>
<protein>
    <submittedName>
        <fullName evidence="2">Uncharacterized protein</fullName>
    </submittedName>
</protein>
<gene>
    <name evidence="2" type="ORF">Adt_28198</name>
</gene>
<evidence type="ECO:0000313" key="2">
    <source>
        <dbReference type="EMBL" id="KAL2492570.1"/>
    </source>
</evidence>